<dbReference type="InterPro" id="IPR036390">
    <property type="entry name" value="WH_DNA-bd_sf"/>
</dbReference>
<sequence length="129" mass="14789">MDFHSDRHISDILKERNIILKGADAATRGGFTQVPNFLLKSKKLSAGDKMAFAMLLSYAWQNDYCFPGQIRLAEDLGLHERNVRRHLKTLELNGLLTIRRRGQGKTNIYELNLKPSKLWPTQTGQKRPV</sequence>
<comment type="caution">
    <text evidence="1">The sequence shown here is derived from an EMBL/GenBank/DDBJ whole genome shotgun (WGS) entry which is preliminary data.</text>
</comment>
<organism evidence="1 2">
    <name type="scientific">Bradyrhizobium nitroreducens</name>
    <dbReference type="NCBI Taxonomy" id="709803"/>
    <lineage>
        <taxon>Bacteria</taxon>
        <taxon>Pseudomonadati</taxon>
        <taxon>Pseudomonadota</taxon>
        <taxon>Alphaproteobacteria</taxon>
        <taxon>Hyphomicrobiales</taxon>
        <taxon>Nitrobacteraceae</taxon>
        <taxon>Bradyrhizobium</taxon>
    </lineage>
</organism>
<evidence type="ECO:0008006" key="3">
    <source>
        <dbReference type="Google" id="ProtNLM"/>
    </source>
</evidence>
<dbReference type="AlphaFoldDB" id="A0A2M6UDU0"/>
<dbReference type="Pfam" id="PF13730">
    <property type="entry name" value="HTH_36"/>
    <property type="match status" value="1"/>
</dbReference>
<dbReference type="EMBL" id="LFJC01000003">
    <property type="protein sequence ID" value="PIT02743.1"/>
    <property type="molecule type" value="Genomic_DNA"/>
</dbReference>
<keyword evidence="2" id="KW-1185">Reference proteome</keyword>
<dbReference type="InterPro" id="IPR011991">
    <property type="entry name" value="ArsR-like_HTH"/>
</dbReference>
<dbReference type="SUPFAM" id="SSF46785">
    <property type="entry name" value="Winged helix' DNA-binding domain"/>
    <property type="match status" value="1"/>
</dbReference>
<dbReference type="InterPro" id="IPR036388">
    <property type="entry name" value="WH-like_DNA-bd_sf"/>
</dbReference>
<accession>A0A2M6UDU0</accession>
<dbReference type="GO" id="GO:0006355">
    <property type="term" value="P:regulation of DNA-templated transcription"/>
    <property type="evidence" value="ECO:0007669"/>
    <property type="project" value="UniProtKB-ARBA"/>
</dbReference>
<dbReference type="Proteomes" id="UP000228930">
    <property type="component" value="Unassembled WGS sequence"/>
</dbReference>
<evidence type="ECO:0000313" key="2">
    <source>
        <dbReference type="Proteomes" id="UP000228930"/>
    </source>
</evidence>
<evidence type="ECO:0000313" key="1">
    <source>
        <dbReference type="EMBL" id="PIT02743.1"/>
    </source>
</evidence>
<dbReference type="CDD" id="cd00090">
    <property type="entry name" value="HTH_ARSR"/>
    <property type="match status" value="1"/>
</dbReference>
<protein>
    <recommendedName>
        <fullName evidence="3">Helix-turn-helix domain-containing protein</fullName>
    </recommendedName>
</protein>
<proteinExistence type="predicted"/>
<name>A0A2M6UDU0_9BRAD</name>
<gene>
    <name evidence="1" type="ORF">TSA1_19785</name>
</gene>
<reference evidence="1 2" key="1">
    <citation type="submission" date="2015-06" db="EMBL/GenBank/DDBJ databases">
        <title>Comparative genome analysis of nirS-carrying Bradyrhizobium sp. strains.</title>
        <authorList>
            <person name="Ishii S."/>
            <person name="Jang J."/>
            <person name="Nishizawa T."/>
            <person name="Senoo K."/>
        </authorList>
    </citation>
    <scope>NUCLEOTIDE SEQUENCE [LARGE SCALE GENOMIC DNA]</scope>
    <source>
        <strain evidence="1 2">TSA1</strain>
    </source>
</reference>
<dbReference type="Gene3D" id="1.10.10.10">
    <property type="entry name" value="Winged helix-like DNA-binding domain superfamily/Winged helix DNA-binding domain"/>
    <property type="match status" value="1"/>
</dbReference>
<dbReference type="RefSeq" id="WP_100177910.1">
    <property type="nucleotide sequence ID" value="NZ_LFJC01000003.1"/>
</dbReference>